<reference evidence="8" key="1">
    <citation type="submission" date="2021-07" db="EMBL/GenBank/DDBJ databases">
        <title>New genus and species of the family Alcaligenaceae.</title>
        <authorList>
            <person name="Hahn M.W."/>
        </authorList>
    </citation>
    <scope>NUCLEOTIDE SEQUENCE</scope>
    <source>
        <strain evidence="8">LF4-65</strain>
    </source>
</reference>
<evidence type="ECO:0000313" key="9">
    <source>
        <dbReference type="Proteomes" id="UP000739565"/>
    </source>
</evidence>
<dbReference type="InterPro" id="IPR027417">
    <property type="entry name" value="P-loop_NTPase"/>
</dbReference>
<evidence type="ECO:0000256" key="4">
    <source>
        <dbReference type="ARBA" id="ARBA00022840"/>
    </source>
</evidence>
<feature type="domain" description="ABC transporter" evidence="7">
    <location>
        <begin position="2"/>
        <end position="257"/>
    </location>
</feature>
<keyword evidence="9" id="KW-1185">Reference proteome</keyword>
<dbReference type="PROSITE" id="PS00211">
    <property type="entry name" value="ABC_TRANSPORTER_1"/>
    <property type="match status" value="1"/>
</dbReference>
<keyword evidence="1" id="KW-0813">Transport</keyword>
<keyword evidence="6" id="KW-0472">Membrane</keyword>
<dbReference type="AlphaFoldDB" id="A0A953N8J1"/>
<evidence type="ECO:0000256" key="6">
    <source>
        <dbReference type="ARBA" id="ARBA00023136"/>
    </source>
</evidence>
<dbReference type="Pfam" id="PF00005">
    <property type="entry name" value="ABC_tran"/>
    <property type="match status" value="1"/>
</dbReference>
<dbReference type="SUPFAM" id="SSF52540">
    <property type="entry name" value="P-loop containing nucleoside triphosphate hydrolases"/>
    <property type="match status" value="1"/>
</dbReference>
<dbReference type="InterPro" id="IPR050086">
    <property type="entry name" value="MetN_ABC_transporter-like"/>
</dbReference>
<dbReference type="GO" id="GO:0016020">
    <property type="term" value="C:membrane"/>
    <property type="evidence" value="ECO:0007669"/>
    <property type="project" value="InterPro"/>
</dbReference>
<dbReference type="CDD" id="cd03256">
    <property type="entry name" value="ABC_PhnC_transporter"/>
    <property type="match status" value="1"/>
</dbReference>
<dbReference type="PANTHER" id="PTHR43166:SF6">
    <property type="entry name" value="PHOSPHONATES IMPORT ATP-BINDING PROTEIN PHNC"/>
    <property type="match status" value="1"/>
</dbReference>
<dbReference type="PANTHER" id="PTHR43166">
    <property type="entry name" value="AMINO ACID IMPORT ATP-BINDING PROTEIN"/>
    <property type="match status" value="1"/>
</dbReference>
<keyword evidence="3" id="KW-0547">Nucleotide-binding</keyword>
<keyword evidence="4 8" id="KW-0067">ATP-binding</keyword>
<evidence type="ECO:0000256" key="2">
    <source>
        <dbReference type="ARBA" id="ARBA00022475"/>
    </source>
</evidence>
<dbReference type="PROSITE" id="PS50893">
    <property type="entry name" value="ABC_TRANSPORTER_2"/>
    <property type="match status" value="1"/>
</dbReference>
<name>A0A953N8J1_9BURK</name>
<dbReference type="InterPro" id="IPR003439">
    <property type="entry name" value="ABC_transporter-like_ATP-bd"/>
</dbReference>
<evidence type="ECO:0000313" key="8">
    <source>
        <dbReference type="EMBL" id="MBZ1350801.1"/>
    </source>
</evidence>
<dbReference type="Proteomes" id="UP000739565">
    <property type="component" value="Unassembled WGS sequence"/>
</dbReference>
<keyword evidence="5" id="KW-1278">Translocase</keyword>
<dbReference type="Gene3D" id="3.40.50.300">
    <property type="entry name" value="P-loop containing nucleotide triphosphate hydrolases"/>
    <property type="match status" value="1"/>
</dbReference>
<dbReference type="EMBL" id="JAHXRI010000007">
    <property type="protein sequence ID" value="MBZ1350801.1"/>
    <property type="molecule type" value="Genomic_DNA"/>
</dbReference>
<dbReference type="GO" id="GO:0005524">
    <property type="term" value="F:ATP binding"/>
    <property type="evidence" value="ECO:0007669"/>
    <property type="project" value="UniProtKB-KW"/>
</dbReference>
<evidence type="ECO:0000256" key="1">
    <source>
        <dbReference type="ARBA" id="ARBA00022448"/>
    </source>
</evidence>
<keyword evidence="2" id="KW-1003">Cell membrane</keyword>
<evidence type="ECO:0000256" key="3">
    <source>
        <dbReference type="ARBA" id="ARBA00022741"/>
    </source>
</evidence>
<sequence length="282" mass="30320">MIVAENVSKTFPALAHGQQSHFKALDRISFSIAAGECVALLGASGSGKSTLIRMMCGLARMDAGSGHIAIGSKLALQGNRFSDEIAQTRKITGVIFQQFNLVGQLDVLTNVLVGCLHTKSTFDVLFRRFTEAERVQALECLDMVGLGPQAYQRASTLSGGQQQRVAVARALLKGAKVLLADEPVASLDPESARKVMDVLFGLTKELGMTLVVSLHQISIARTYCQRALGMSRGRLVFDGPIADLTEQRLNQLYGADAQELLMNEPPAVLHVNESQSHSLVSA</sequence>
<dbReference type="GO" id="GO:0016887">
    <property type="term" value="F:ATP hydrolysis activity"/>
    <property type="evidence" value="ECO:0007669"/>
    <property type="project" value="InterPro"/>
</dbReference>
<dbReference type="GO" id="GO:0015416">
    <property type="term" value="F:ABC-type phosphonate transporter activity"/>
    <property type="evidence" value="ECO:0007669"/>
    <property type="project" value="InterPro"/>
</dbReference>
<gene>
    <name evidence="8" type="ORF">KZZ10_09100</name>
</gene>
<organism evidence="8 9">
    <name type="scientific">Zwartia hollandica</name>
    <dbReference type="NCBI Taxonomy" id="324606"/>
    <lineage>
        <taxon>Bacteria</taxon>
        <taxon>Pseudomonadati</taxon>
        <taxon>Pseudomonadota</taxon>
        <taxon>Betaproteobacteria</taxon>
        <taxon>Burkholderiales</taxon>
        <taxon>Alcaligenaceae</taxon>
        <taxon>Zwartia</taxon>
    </lineage>
</organism>
<dbReference type="InterPro" id="IPR017871">
    <property type="entry name" value="ABC_transporter-like_CS"/>
</dbReference>
<protein>
    <submittedName>
        <fullName evidence="8">Phosphonate ABC transporter ATP-binding protein</fullName>
    </submittedName>
</protein>
<comment type="caution">
    <text evidence="8">The sequence shown here is derived from an EMBL/GenBank/DDBJ whole genome shotgun (WGS) entry which is preliminary data.</text>
</comment>
<proteinExistence type="predicted"/>
<dbReference type="InterPro" id="IPR012693">
    <property type="entry name" value="ABC_transpr_PhnC"/>
</dbReference>
<dbReference type="InterPro" id="IPR003593">
    <property type="entry name" value="AAA+_ATPase"/>
</dbReference>
<evidence type="ECO:0000259" key="7">
    <source>
        <dbReference type="PROSITE" id="PS50893"/>
    </source>
</evidence>
<evidence type="ECO:0000256" key="5">
    <source>
        <dbReference type="ARBA" id="ARBA00022967"/>
    </source>
</evidence>
<dbReference type="SMART" id="SM00382">
    <property type="entry name" value="AAA"/>
    <property type="match status" value="1"/>
</dbReference>
<accession>A0A953N8J1</accession>